<dbReference type="RefSeq" id="WP_109294530.1">
    <property type="nucleotide sequence ID" value="NZ_CP029254.1"/>
</dbReference>
<proteinExistence type="predicted"/>
<protein>
    <submittedName>
        <fullName evidence="2">Uncharacterized protein</fullName>
    </submittedName>
</protein>
<gene>
    <name evidence="2" type="ORF">DDQ41_12245</name>
</gene>
<evidence type="ECO:0000313" key="2">
    <source>
        <dbReference type="EMBL" id="AWK09560.1"/>
    </source>
</evidence>
<name>A0ABN5KJH7_9ACTN</name>
<reference evidence="2 3" key="1">
    <citation type="submission" date="2018-05" db="EMBL/GenBank/DDBJ databases">
        <title>Complete genome sequence of the Type Strain of Streptomyces spongiicola HNM0071, the producer of staurosporine.</title>
        <authorList>
            <person name="Zhou S."/>
            <person name="Huang X."/>
        </authorList>
    </citation>
    <scope>NUCLEOTIDE SEQUENCE [LARGE SCALE GENOMIC DNA]</scope>
    <source>
        <strain evidence="2 3">HNM0071</strain>
    </source>
</reference>
<dbReference type="EMBL" id="CP029254">
    <property type="protein sequence ID" value="AWK09560.1"/>
    <property type="molecule type" value="Genomic_DNA"/>
</dbReference>
<evidence type="ECO:0000256" key="1">
    <source>
        <dbReference type="SAM" id="MobiDB-lite"/>
    </source>
</evidence>
<feature type="region of interest" description="Disordered" evidence="1">
    <location>
        <begin position="38"/>
        <end position="63"/>
    </location>
</feature>
<organism evidence="2 3">
    <name type="scientific">Streptomyces spongiicola</name>
    <dbReference type="NCBI Taxonomy" id="1690221"/>
    <lineage>
        <taxon>Bacteria</taxon>
        <taxon>Bacillati</taxon>
        <taxon>Actinomycetota</taxon>
        <taxon>Actinomycetes</taxon>
        <taxon>Kitasatosporales</taxon>
        <taxon>Streptomycetaceae</taxon>
        <taxon>Streptomyces</taxon>
    </lineage>
</organism>
<keyword evidence="3" id="KW-1185">Reference proteome</keyword>
<dbReference type="Proteomes" id="UP000245051">
    <property type="component" value="Chromosome"/>
</dbReference>
<accession>A0ABN5KJH7</accession>
<evidence type="ECO:0000313" key="3">
    <source>
        <dbReference type="Proteomes" id="UP000245051"/>
    </source>
</evidence>
<sequence>MPAATRTLTAAVFVTDPKTHETLLLQPGAQVSEPAIAEQITHPDAWAPGEPPRRSSATKAGAS</sequence>